<sequence>MTEPLTKVDSAVQGLENKITSPAKEKRRASSYAEGVMNIEELKASRTPIEVAIETQRTGWANSDRHIRKINTSSSTVEEKEILTKHLTEPPVKRIDLMTSLGMKITARSMKGVTIKDALDAIHKANKKRSDDELEKPYLEGFEPPPAYLTKEEDIEKYKDDEWTVLHIRLQSTPTASSSSGGGKKKKNKNKDDA</sequence>
<feature type="region of interest" description="Disordered" evidence="1">
    <location>
        <begin position="169"/>
        <end position="194"/>
    </location>
</feature>
<name>A0ABR1R5Y0_9PEZI</name>
<dbReference type="Proteomes" id="UP001396898">
    <property type="component" value="Unassembled WGS sequence"/>
</dbReference>
<comment type="caution">
    <text evidence="2">The sequence shown here is derived from an EMBL/GenBank/DDBJ whole genome shotgun (WGS) entry which is preliminary data.</text>
</comment>
<proteinExistence type="predicted"/>
<evidence type="ECO:0000313" key="2">
    <source>
        <dbReference type="EMBL" id="KAK8001181.1"/>
    </source>
</evidence>
<keyword evidence="3" id="KW-1185">Reference proteome</keyword>
<feature type="region of interest" description="Disordered" evidence="1">
    <location>
        <begin position="1"/>
        <end position="32"/>
    </location>
</feature>
<dbReference type="EMBL" id="JAQQWI010000018">
    <property type="protein sequence ID" value="KAK8001181.1"/>
    <property type="molecule type" value="Genomic_DNA"/>
</dbReference>
<evidence type="ECO:0000256" key="1">
    <source>
        <dbReference type="SAM" id="MobiDB-lite"/>
    </source>
</evidence>
<evidence type="ECO:0000313" key="3">
    <source>
        <dbReference type="Proteomes" id="UP001396898"/>
    </source>
</evidence>
<feature type="region of interest" description="Disordered" evidence="1">
    <location>
        <begin position="126"/>
        <end position="146"/>
    </location>
</feature>
<protein>
    <submittedName>
        <fullName evidence="2">Uncharacterized protein</fullName>
    </submittedName>
</protein>
<gene>
    <name evidence="2" type="ORF">PG991_013403</name>
</gene>
<feature type="compositionally biased region" description="Basic and acidic residues" evidence="1">
    <location>
        <begin position="126"/>
        <end position="138"/>
    </location>
</feature>
<reference evidence="2 3" key="1">
    <citation type="submission" date="2023-01" db="EMBL/GenBank/DDBJ databases">
        <title>Analysis of 21 Apiospora genomes using comparative genomics revels a genus with tremendous synthesis potential of carbohydrate active enzymes and secondary metabolites.</title>
        <authorList>
            <person name="Sorensen T."/>
        </authorList>
    </citation>
    <scope>NUCLEOTIDE SEQUENCE [LARGE SCALE GENOMIC DNA]</scope>
    <source>
        <strain evidence="2 3">CBS 20057</strain>
    </source>
</reference>
<organism evidence="2 3">
    <name type="scientific">Apiospora marii</name>
    <dbReference type="NCBI Taxonomy" id="335849"/>
    <lineage>
        <taxon>Eukaryota</taxon>
        <taxon>Fungi</taxon>
        <taxon>Dikarya</taxon>
        <taxon>Ascomycota</taxon>
        <taxon>Pezizomycotina</taxon>
        <taxon>Sordariomycetes</taxon>
        <taxon>Xylariomycetidae</taxon>
        <taxon>Amphisphaeriales</taxon>
        <taxon>Apiosporaceae</taxon>
        <taxon>Apiospora</taxon>
    </lineage>
</organism>
<feature type="compositionally biased region" description="Basic residues" evidence="1">
    <location>
        <begin position="183"/>
        <end position="194"/>
    </location>
</feature>
<accession>A0ABR1R5Y0</accession>